<name>A0ABY6YWZ0_9BACL</name>
<feature type="region of interest" description="Disordered" evidence="1">
    <location>
        <begin position="42"/>
        <end position="63"/>
    </location>
</feature>
<organism evidence="2 3">
    <name type="scientific">Alicyclobacillus dauci</name>
    <dbReference type="NCBI Taxonomy" id="1475485"/>
    <lineage>
        <taxon>Bacteria</taxon>
        <taxon>Bacillati</taxon>
        <taxon>Bacillota</taxon>
        <taxon>Bacilli</taxon>
        <taxon>Bacillales</taxon>
        <taxon>Alicyclobacillaceae</taxon>
        <taxon>Alicyclobacillus</taxon>
    </lineage>
</organism>
<gene>
    <name evidence="2" type="ORF">NZD86_12100</name>
</gene>
<dbReference type="Proteomes" id="UP001164803">
    <property type="component" value="Chromosome"/>
</dbReference>
<sequence length="63" mass="7333">MEYGSKKRHVFFNLNDPTERAMYELSKRTNFSGLMKQYLARELKRQQKPPEASVKVQLGGDGK</sequence>
<dbReference type="RefSeq" id="WP_268041920.1">
    <property type="nucleotide sequence ID" value="NZ_CP104064.1"/>
</dbReference>
<evidence type="ECO:0000313" key="2">
    <source>
        <dbReference type="EMBL" id="WAH35070.1"/>
    </source>
</evidence>
<reference evidence="2" key="1">
    <citation type="submission" date="2022-08" db="EMBL/GenBank/DDBJ databases">
        <title>Alicyclobacillus dauci DSM2870, complete genome.</title>
        <authorList>
            <person name="Wang Q."/>
            <person name="Cai R."/>
            <person name="Wang Z."/>
        </authorList>
    </citation>
    <scope>NUCLEOTIDE SEQUENCE</scope>
    <source>
        <strain evidence="2">DSM 28700</strain>
    </source>
</reference>
<evidence type="ECO:0000313" key="3">
    <source>
        <dbReference type="Proteomes" id="UP001164803"/>
    </source>
</evidence>
<proteinExistence type="predicted"/>
<accession>A0ABY6YWZ0</accession>
<keyword evidence="3" id="KW-1185">Reference proteome</keyword>
<protein>
    <submittedName>
        <fullName evidence="2">Uncharacterized protein</fullName>
    </submittedName>
</protein>
<dbReference type="EMBL" id="CP104064">
    <property type="protein sequence ID" value="WAH35070.1"/>
    <property type="molecule type" value="Genomic_DNA"/>
</dbReference>
<evidence type="ECO:0000256" key="1">
    <source>
        <dbReference type="SAM" id="MobiDB-lite"/>
    </source>
</evidence>